<accession>A0AAV9VL73</accession>
<dbReference type="InterPro" id="IPR010591">
    <property type="entry name" value="ATP11"/>
</dbReference>
<evidence type="ECO:0000256" key="1">
    <source>
        <dbReference type="ARBA" id="ARBA00004173"/>
    </source>
</evidence>
<keyword evidence="4" id="KW-0496">Mitochondrion</keyword>
<name>A0AAV9VL73_9PEZI</name>
<feature type="region of interest" description="Disordered" evidence="5">
    <location>
        <begin position="98"/>
        <end position="154"/>
    </location>
</feature>
<protein>
    <recommendedName>
        <fullName evidence="8">ATP synthase mitochondrial F1 complex assembly factor 1</fullName>
    </recommendedName>
</protein>
<sequence length="344" mass="38551">MSGPLRQATFSLHRAALGSSRVPAVFQQPAIRAPVRLHQRRHARVLNIDIRRFLQTQPDISEKYKHLLEQKAKSEGLESIDDLKAAYKPKIEQYKRDSLAPPELPGSLTHDGVPPHPSSSQSSASPAASSTTSSTTTQPKTAPPQIPKSAMNPQKSLDSIIDTSKILLHDPKEIEYIWRARHISDKNSLCAVIPLETYQRIQTAARKHPMFVLPLPRPDQGIELHFLQWQFAGENTVNVMFTSLIEYKLRGEFAAPHTTVTHHLDIAQDKGIVLLQGSVVENRGVSVEEAKWLLMALQKFYGAEEGVPGAGEEVGRRRELLRMFSEGKQEFDVQMLIKEVETIN</sequence>
<proteinExistence type="inferred from homology"/>
<keyword evidence="3" id="KW-0809">Transit peptide</keyword>
<dbReference type="Pfam" id="PF06644">
    <property type="entry name" value="ATP11"/>
    <property type="match status" value="1"/>
</dbReference>
<dbReference type="GO" id="GO:0005739">
    <property type="term" value="C:mitochondrion"/>
    <property type="evidence" value="ECO:0007669"/>
    <property type="project" value="UniProtKB-SubCell"/>
</dbReference>
<evidence type="ECO:0008006" key="8">
    <source>
        <dbReference type="Google" id="ProtNLM"/>
    </source>
</evidence>
<gene>
    <name evidence="6" type="ORF">TWF730_000323</name>
</gene>
<dbReference type="PANTHER" id="PTHR13126">
    <property type="entry name" value="CHAPERONE ATP11"/>
    <property type="match status" value="1"/>
</dbReference>
<dbReference type="PANTHER" id="PTHR13126:SF0">
    <property type="entry name" value="ATP SYNTHASE MITOCHONDRIAL F1 COMPLEX ASSEMBLY FACTOR 1"/>
    <property type="match status" value="1"/>
</dbReference>
<comment type="subcellular location">
    <subcellularLocation>
        <location evidence="1">Mitochondrion</location>
    </subcellularLocation>
</comment>
<organism evidence="6 7">
    <name type="scientific">Orbilia blumenaviensis</name>
    <dbReference type="NCBI Taxonomy" id="1796055"/>
    <lineage>
        <taxon>Eukaryota</taxon>
        <taxon>Fungi</taxon>
        <taxon>Dikarya</taxon>
        <taxon>Ascomycota</taxon>
        <taxon>Pezizomycotina</taxon>
        <taxon>Orbiliomycetes</taxon>
        <taxon>Orbiliales</taxon>
        <taxon>Orbiliaceae</taxon>
        <taxon>Orbilia</taxon>
    </lineage>
</organism>
<evidence type="ECO:0000313" key="7">
    <source>
        <dbReference type="Proteomes" id="UP001373714"/>
    </source>
</evidence>
<dbReference type="AlphaFoldDB" id="A0AAV9VL73"/>
<dbReference type="EMBL" id="JAVHNS010000001">
    <property type="protein sequence ID" value="KAK6362870.1"/>
    <property type="molecule type" value="Genomic_DNA"/>
</dbReference>
<keyword evidence="7" id="KW-1185">Reference proteome</keyword>
<comment type="similarity">
    <text evidence="2">Belongs to the ATP11 family.</text>
</comment>
<dbReference type="Proteomes" id="UP001373714">
    <property type="component" value="Unassembled WGS sequence"/>
</dbReference>
<feature type="compositionally biased region" description="Low complexity" evidence="5">
    <location>
        <begin position="118"/>
        <end position="140"/>
    </location>
</feature>
<dbReference type="GO" id="GO:0033615">
    <property type="term" value="P:mitochondrial proton-transporting ATP synthase complex assembly"/>
    <property type="evidence" value="ECO:0007669"/>
    <property type="project" value="TreeGrafter"/>
</dbReference>
<evidence type="ECO:0000256" key="3">
    <source>
        <dbReference type="ARBA" id="ARBA00022946"/>
    </source>
</evidence>
<evidence type="ECO:0000313" key="6">
    <source>
        <dbReference type="EMBL" id="KAK6362870.1"/>
    </source>
</evidence>
<evidence type="ECO:0000256" key="2">
    <source>
        <dbReference type="ARBA" id="ARBA00009116"/>
    </source>
</evidence>
<evidence type="ECO:0000256" key="4">
    <source>
        <dbReference type="ARBA" id="ARBA00023128"/>
    </source>
</evidence>
<comment type="caution">
    <text evidence="6">The sequence shown here is derived from an EMBL/GenBank/DDBJ whole genome shotgun (WGS) entry which is preliminary data.</text>
</comment>
<reference evidence="6 7" key="1">
    <citation type="submission" date="2019-10" db="EMBL/GenBank/DDBJ databases">
        <authorList>
            <person name="Palmer J.M."/>
        </authorList>
    </citation>
    <scope>NUCLEOTIDE SEQUENCE [LARGE SCALE GENOMIC DNA]</scope>
    <source>
        <strain evidence="6 7">TWF730</strain>
    </source>
</reference>
<evidence type="ECO:0000256" key="5">
    <source>
        <dbReference type="SAM" id="MobiDB-lite"/>
    </source>
</evidence>